<evidence type="ECO:0000313" key="2">
    <source>
        <dbReference type="Proteomes" id="UP001056778"/>
    </source>
</evidence>
<gene>
    <name evidence="1" type="ORF">MML48_5g00016592</name>
</gene>
<protein>
    <submittedName>
        <fullName evidence="1">Endoplasmic reticulum resident protein 44</fullName>
    </submittedName>
</protein>
<organism evidence="1 2">
    <name type="scientific">Holotrichia oblita</name>
    <name type="common">Chafer beetle</name>
    <dbReference type="NCBI Taxonomy" id="644536"/>
    <lineage>
        <taxon>Eukaryota</taxon>
        <taxon>Metazoa</taxon>
        <taxon>Ecdysozoa</taxon>
        <taxon>Arthropoda</taxon>
        <taxon>Hexapoda</taxon>
        <taxon>Insecta</taxon>
        <taxon>Pterygota</taxon>
        <taxon>Neoptera</taxon>
        <taxon>Endopterygota</taxon>
        <taxon>Coleoptera</taxon>
        <taxon>Polyphaga</taxon>
        <taxon>Scarabaeiformia</taxon>
        <taxon>Scarabaeidae</taxon>
        <taxon>Melolonthinae</taxon>
        <taxon>Holotrichia</taxon>
    </lineage>
</organism>
<accession>A0ACB9T2I1</accession>
<name>A0ACB9T2I1_HOLOL</name>
<sequence length="485" mass="55992">MLMLLSNEQKKKRVDDAQSILDEYDAERNDLLAKLLTVGETWDYCELLQAQNSASEWQLPAQPSPEVERTKMAFKKIMATVFWNKDGIVHIDYPKSAVFGSVYIEKACVVRFKWLFIIMDFMGIVYNLKLNVFALIFIAHLFYNPTDSGAVQLTQNNLDMTLDWCRFSNLLMPIFDEAADKVTQLFPESGKVVMAKVDCDRESSVATRFHITKYPTLKLEDPIKEYNGLAELTTLDTNKRIIIGYFDNKEQAQYNVFRRVASNLKDDCLFYVGFGDASKQMHPPGEPIIVFRPDLKRSNDMDETFEGDINNFDELHIWVAEKCVPLVREITFENAEELTEEGLPFLILFHHPDDTESIKKYNHIVVTELLGEKQNINFLTADGRKFAHPLHHLGKSESDLPLIAIDSFRHMYLFSDIKNMEVPGKVKQFIQDLYSGKLHREFHYGPDESESKSTEPEKKPTNPPESTFKKLAPSKNRYTLIKEEL</sequence>
<dbReference type="Proteomes" id="UP001056778">
    <property type="component" value="Chromosome 5"/>
</dbReference>
<reference evidence="1" key="1">
    <citation type="submission" date="2022-04" db="EMBL/GenBank/DDBJ databases">
        <title>Chromosome-scale genome assembly of Holotrichia oblita Faldermann.</title>
        <authorList>
            <person name="Rongchong L."/>
        </authorList>
    </citation>
    <scope>NUCLEOTIDE SEQUENCE</scope>
    <source>
        <strain evidence="1">81SQS9</strain>
    </source>
</reference>
<dbReference type="EMBL" id="CM043019">
    <property type="protein sequence ID" value="KAI4461023.1"/>
    <property type="molecule type" value="Genomic_DNA"/>
</dbReference>
<evidence type="ECO:0000313" key="1">
    <source>
        <dbReference type="EMBL" id="KAI4461023.1"/>
    </source>
</evidence>
<proteinExistence type="predicted"/>
<comment type="caution">
    <text evidence="1">The sequence shown here is derived from an EMBL/GenBank/DDBJ whole genome shotgun (WGS) entry which is preliminary data.</text>
</comment>
<keyword evidence="2" id="KW-1185">Reference proteome</keyword>